<sequence length="778" mass="87736">MWIKLIKNDLKRKKIIHITLFIFLVLSAFCISNGATMLVKLSHSIEELFAKAEAPHFVQMHAGDIDQAQIDSWSSSSPLVNLQQTVAMINIDGTNLSLAKKQNPENNSVMDISFVKQNEKMDFLLDEKHNLLTISNGEIGVPLYYKYRDDLKIGDKVYVQEEHFSMEFTISAFVQDALMNPSLVHSKRFLINELDFNALYPHGEIEYLIQFQLADKKQLTDFSLHYQTAALPNSGPAIDSQTFMILHALSDGIAASVIILLSFLLVSIAILCLRLTIFATIEEDFQEIGVMKAIGIPPSYIKRIFLSKYIFLAAFSCLLGYLISLSLSPFLYTKMAILTDAPSNQIIDIIIPLLASSFLFLLVVSFCHLSFNRFRKISATEALREGSLATKTQKNNWISLRKNRFLPVNSFLGIQDVMIRFKTFILLLGVYIICSFLMVVPLNFLTTIESPTFISYMGIGDSDIRIDLQNVRESDQRFNEVLNYIKNDPAILAFSPLITSRFQVLDQDGKWGQMQVETGNLEAFPLVYLEGRAPAKNNEIALSYINSSELDKTVGEQLFIKRGPSDDEKQVTISGIYQDITNGGRTAKAVFEENSENILWYVISADIHSDYSIPEKIAEYSSRFSPAKVTHLESYLTQTLGQTINQVKLITIISYITGLFVSMLITILFIKMLLAKDFSQINIMRRMGFSIKDIQIQFLSRVSFIMLASVLLGTLLSNTLGPLVINTIWGTLGASQIEFVINPIYAYLLSPLFLIVSVMFTTMLSMSSLKNHHLMNGK</sequence>
<dbReference type="PANTHER" id="PTHR30287:SF2">
    <property type="entry name" value="BLL1001 PROTEIN"/>
    <property type="match status" value="1"/>
</dbReference>
<keyword evidence="3 6" id="KW-0812">Transmembrane</keyword>
<evidence type="ECO:0000256" key="2">
    <source>
        <dbReference type="ARBA" id="ARBA00022475"/>
    </source>
</evidence>
<feature type="transmembrane region" description="Helical" evidence="6">
    <location>
        <begin position="744"/>
        <end position="766"/>
    </location>
</feature>
<keyword evidence="5 6" id="KW-0472">Membrane</keyword>
<feature type="transmembrane region" description="Helical" evidence="6">
    <location>
        <begin position="696"/>
        <end position="716"/>
    </location>
</feature>
<evidence type="ECO:0000313" key="9">
    <source>
        <dbReference type="Proteomes" id="UP000075806"/>
    </source>
</evidence>
<keyword evidence="4 6" id="KW-1133">Transmembrane helix</keyword>
<evidence type="ECO:0000313" key="8">
    <source>
        <dbReference type="EMBL" id="KYG29485.1"/>
    </source>
</evidence>
<evidence type="ECO:0000256" key="3">
    <source>
        <dbReference type="ARBA" id="ARBA00022692"/>
    </source>
</evidence>
<name>A0A162DFR7_9BACI</name>
<reference evidence="8" key="1">
    <citation type="submission" date="2016-02" db="EMBL/GenBank/DDBJ databases">
        <title>Genome sequence of Bacillus trypoxylicola KCTC 13244(T).</title>
        <authorList>
            <person name="Jeong H."/>
            <person name="Park S.-H."/>
            <person name="Choi S.-K."/>
        </authorList>
    </citation>
    <scope>NUCLEOTIDE SEQUENCE [LARGE SCALE GENOMIC DNA]</scope>
    <source>
        <strain evidence="8">KCTC 13244</strain>
    </source>
</reference>
<feature type="transmembrane region" description="Helical" evidence="6">
    <location>
        <begin position="652"/>
        <end position="675"/>
    </location>
</feature>
<dbReference type="PANTHER" id="PTHR30287">
    <property type="entry name" value="MEMBRANE COMPONENT OF PREDICTED ABC SUPERFAMILY METABOLITE UPTAKE TRANSPORTER"/>
    <property type="match status" value="1"/>
</dbReference>
<dbReference type="GO" id="GO:0005886">
    <property type="term" value="C:plasma membrane"/>
    <property type="evidence" value="ECO:0007669"/>
    <property type="project" value="UniProtKB-SubCell"/>
</dbReference>
<dbReference type="Proteomes" id="UP000075806">
    <property type="component" value="Unassembled WGS sequence"/>
</dbReference>
<dbReference type="EMBL" id="LTAO01000023">
    <property type="protein sequence ID" value="KYG29485.1"/>
    <property type="molecule type" value="Genomic_DNA"/>
</dbReference>
<organism evidence="8 9">
    <name type="scientific">Alkalihalobacillus trypoxylicola</name>
    <dbReference type="NCBI Taxonomy" id="519424"/>
    <lineage>
        <taxon>Bacteria</taxon>
        <taxon>Bacillati</taxon>
        <taxon>Bacillota</taxon>
        <taxon>Bacilli</taxon>
        <taxon>Bacillales</taxon>
        <taxon>Bacillaceae</taxon>
        <taxon>Alkalihalobacillus</taxon>
    </lineage>
</organism>
<keyword evidence="2" id="KW-1003">Cell membrane</keyword>
<accession>A0A162DFR7</accession>
<dbReference type="InterPro" id="IPR003838">
    <property type="entry name" value="ABC3_permease_C"/>
</dbReference>
<keyword evidence="9" id="KW-1185">Reference proteome</keyword>
<evidence type="ECO:0000256" key="6">
    <source>
        <dbReference type="SAM" id="Phobius"/>
    </source>
</evidence>
<feature type="transmembrane region" description="Helical" evidence="6">
    <location>
        <begin position="309"/>
        <end position="329"/>
    </location>
</feature>
<proteinExistence type="predicted"/>
<dbReference type="InterPro" id="IPR038766">
    <property type="entry name" value="Membrane_comp_ABC_pdt"/>
</dbReference>
<evidence type="ECO:0000259" key="7">
    <source>
        <dbReference type="Pfam" id="PF02687"/>
    </source>
</evidence>
<evidence type="ECO:0000256" key="5">
    <source>
        <dbReference type="ARBA" id="ARBA00023136"/>
    </source>
</evidence>
<dbReference type="AlphaFoldDB" id="A0A162DFR7"/>
<gene>
    <name evidence="8" type="ORF">AZF04_08160</name>
</gene>
<feature type="transmembrane region" description="Helical" evidence="6">
    <location>
        <begin position="349"/>
        <end position="371"/>
    </location>
</feature>
<dbReference type="STRING" id="519424.AZF04_08160"/>
<comment type="subcellular location">
    <subcellularLocation>
        <location evidence="1">Cell membrane</location>
        <topology evidence="1">Multi-pass membrane protein</topology>
    </subcellularLocation>
</comment>
<comment type="caution">
    <text evidence="8">The sequence shown here is derived from an EMBL/GenBank/DDBJ whole genome shotgun (WGS) entry which is preliminary data.</text>
</comment>
<dbReference type="RefSeq" id="WP_061949283.1">
    <property type="nucleotide sequence ID" value="NZ_LTAO01000023.1"/>
</dbReference>
<feature type="transmembrane region" description="Helical" evidence="6">
    <location>
        <begin position="253"/>
        <end position="273"/>
    </location>
</feature>
<feature type="domain" description="ABC3 transporter permease C-terminal" evidence="7">
    <location>
        <begin position="655"/>
        <end position="772"/>
    </location>
</feature>
<dbReference type="Pfam" id="PF02687">
    <property type="entry name" value="FtsX"/>
    <property type="match status" value="2"/>
</dbReference>
<protein>
    <recommendedName>
        <fullName evidence="7">ABC3 transporter permease C-terminal domain-containing protein</fullName>
    </recommendedName>
</protein>
<dbReference type="OrthoDB" id="9766372at2"/>
<feature type="transmembrane region" description="Helical" evidence="6">
    <location>
        <begin position="424"/>
        <end position="445"/>
    </location>
</feature>
<evidence type="ECO:0000256" key="4">
    <source>
        <dbReference type="ARBA" id="ARBA00022989"/>
    </source>
</evidence>
<evidence type="ECO:0000256" key="1">
    <source>
        <dbReference type="ARBA" id="ARBA00004651"/>
    </source>
</evidence>
<feature type="domain" description="ABC3 transporter permease C-terminal" evidence="7">
    <location>
        <begin position="260"/>
        <end position="377"/>
    </location>
</feature>